<evidence type="ECO:0000256" key="1">
    <source>
        <dbReference type="SAM" id="MobiDB-lite"/>
    </source>
</evidence>
<proteinExistence type="predicted"/>
<comment type="caution">
    <text evidence="2">The sequence shown here is derived from an EMBL/GenBank/DDBJ whole genome shotgun (WGS) entry which is preliminary data.</text>
</comment>
<dbReference type="RefSeq" id="WP_150062802.1">
    <property type="nucleotide sequence ID" value="NZ_JACHII010000009.1"/>
</dbReference>
<feature type="compositionally biased region" description="Low complexity" evidence="1">
    <location>
        <begin position="333"/>
        <end position="350"/>
    </location>
</feature>
<sequence>MARSPHLGLTDGRGQRSRWPARWPRHRLFALAGLVAAPVAGVALAAWVVPGSPVVASAAQDGRPVAASTTVPDRAISPVAAAPVSVEASSPDQRRRAHILLRQAQGEVIRLTGVLSSARRARTAAPDAHRPAWDAAISALSDARARRAGIVRDLTGAGDRLDAAALAALEAEADAALTAARRGQALLAVAEAGPGEAAARAVPTAPAATPALTPTSMGTDAARTDSPRAPTEAIVPPATSPDSLAPQGIDTSSAPPDSPPPESAAPGVVAPESPASESPASESPASEATASAASPAASAPVRTGPRLVGPAMAPPPIPAPPRPATTPAPPMRPASVRAATATATAMVSARPNALDPLPPVARRGTAVDRTAPVPAPVPPGTVSMGNAEGRGPVTSNGLVDNLGRTLPSPPSVLVTGVAALPPAGTGPFRAGGPADWSPATVPVPRPRGDPAVSVHPDYAGPIGEAKAGMGAEMGAESATAAGAVPPTRPPGSDADTAAAPAAAPSASASAPASAGAPARLPPAPVPSARPAPPARTVVAVAVPPSPPPAADSSRREETLRPAELQPFDVGRPDGAAPGDGASPRDEFARIARTVAAQHDKARQILDQVDPVRADLLRRLEALPDSDVRREGLREVRAIIESAETSLTAAVQKYGALARQLDFVLEDGAPTDIGWTPRDAVRQAIAASADADRGVAGLRLSMARFQAVLQRGTDGPSE</sequence>
<feature type="compositionally biased region" description="Low complexity" evidence="1">
    <location>
        <begin position="200"/>
        <end position="215"/>
    </location>
</feature>
<dbReference type="AlphaFoldDB" id="A0A5M6IAE7"/>
<feature type="compositionally biased region" description="Low complexity" evidence="1">
    <location>
        <begin position="264"/>
        <end position="300"/>
    </location>
</feature>
<dbReference type="OrthoDB" id="7364643at2"/>
<evidence type="ECO:0000313" key="3">
    <source>
        <dbReference type="Proteomes" id="UP000324065"/>
    </source>
</evidence>
<reference evidence="2 3" key="1">
    <citation type="submission" date="2019-09" db="EMBL/GenBank/DDBJ databases">
        <title>Genome sequence of Roseospira marina, one of the more divergent members of the non-sulfur purple photosynthetic bacterial family, the Rhodospirillaceae.</title>
        <authorList>
            <person name="Meyer T."/>
            <person name="Kyndt J."/>
        </authorList>
    </citation>
    <scope>NUCLEOTIDE SEQUENCE [LARGE SCALE GENOMIC DNA]</scope>
    <source>
        <strain evidence="2 3">DSM 15113</strain>
    </source>
</reference>
<evidence type="ECO:0000313" key="2">
    <source>
        <dbReference type="EMBL" id="KAA5605132.1"/>
    </source>
</evidence>
<feature type="compositionally biased region" description="Low complexity" evidence="1">
    <location>
        <begin position="490"/>
        <end position="518"/>
    </location>
</feature>
<accession>A0A5M6IAE7</accession>
<feature type="compositionally biased region" description="Low complexity" evidence="1">
    <location>
        <begin position="572"/>
        <end position="581"/>
    </location>
</feature>
<feature type="compositionally biased region" description="Pro residues" evidence="1">
    <location>
        <begin position="519"/>
        <end position="533"/>
    </location>
</feature>
<gene>
    <name evidence="2" type="ORF">F1188_12690</name>
</gene>
<keyword evidence="3" id="KW-1185">Reference proteome</keyword>
<protein>
    <submittedName>
        <fullName evidence="2">Uncharacterized protein</fullName>
    </submittedName>
</protein>
<dbReference type="EMBL" id="VWPJ01000011">
    <property type="protein sequence ID" value="KAA5605132.1"/>
    <property type="molecule type" value="Genomic_DNA"/>
</dbReference>
<feature type="compositionally biased region" description="Pro residues" evidence="1">
    <location>
        <begin position="312"/>
        <end position="332"/>
    </location>
</feature>
<feature type="region of interest" description="Disordered" evidence="1">
    <location>
        <begin position="423"/>
        <end position="581"/>
    </location>
</feature>
<organism evidence="2 3">
    <name type="scientific">Roseospira marina</name>
    <dbReference type="NCBI Taxonomy" id="140057"/>
    <lineage>
        <taxon>Bacteria</taxon>
        <taxon>Pseudomonadati</taxon>
        <taxon>Pseudomonadota</taxon>
        <taxon>Alphaproteobacteria</taxon>
        <taxon>Rhodospirillales</taxon>
        <taxon>Rhodospirillaceae</taxon>
        <taxon>Roseospira</taxon>
    </lineage>
</organism>
<dbReference type="Proteomes" id="UP000324065">
    <property type="component" value="Unassembled WGS sequence"/>
</dbReference>
<feature type="region of interest" description="Disordered" evidence="1">
    <location>
        <begin position="200"/>
        <end position="404"/>
    </location>
</feature>
<name>A0A5M6IAE7_9PROT</name>
<feature type="compositionally biased region" description="Low complexity" evidence="1">
    <location>
        <begin position="463"/>
        <end position="483"/>
    </location>
</feature>